<keyword evidence="4" id="KW-1185">Reference proteome</keyword>
<reference evidence="3 4" key="1">
    <citation type="journal article" date="2019" name="Int. J. Syst. Evol. Microbiol.">
        <title>The Global Catalogue of Microorganisms (GCM) 10K type strain sequencing project: providing services to taxonomists for standard genome sequencing and annotation.</title>
        <authorList>
            <consortium name="The Broad Institute Genomics Platform"/>
            <consortium name="The Broad Institute Genome Sequencing Center for Infectious Disease"/>
            <person name="Wu L."/>
            <person name="Ma J."/>
        </authorList>
    </citation>
    <scope>NUCLEOTIDE SEQUENCE [LARGE SCALE GENOMIC DNA]</scope>
    <source>
        <strain evidence="3 4">DT72</strain>
    </source>
</reference>
<protein>
    <submittedName>
        <fullName evidence="3">Cupin domain-containing protein</fullName>
    </submittedName>
</protein>
<dbReference type="InterPro" id="IPR013096">
    <property type="entry name" value="Cupin_2"/>
</dbReference>
<dbReference type="AlphaFoldDB" id="A0ABD5WF99"/>
<dbReference type="InterPro" id="IPR011051">
    <property type="entry name" value="RmlC_Cupin_sf"/>
</dbReference>
<dbReference type="SUPFAM" id="SSF51182">
    <property type="entry name" value="RmlC-like cupins"/>
    <property type="match status" value="1"/>
</dbReference>
<comment type="caution">
    <text evidence="3">The sequence shown here is derived from an EMBL/GenBank/DDBJ whole genome shotgun (WGS) entry which is preliminary data.</text>
</comment>
<dbReference type="Pfam" id="PF07883">
    <property type="entry name" value="Cupin_2"/>
    <property type="match status" value="1"/>
</dbReference>
<evidence type="ECO:0000259" key="2">
    <source>
        <dbReference type="Pfam" id="PF07883"/>
    </source>
</evidence>
<evidence type="ECO:0000256" key="1">
    <source>
        <dbReference type="SAM" id="MobiDB-lite"/>
    </source>
</evidence>
<feature type="compositionally biased region" description="Low complexity" evidence="1">
    <location>
        <begin position="45"/>
        <end position="59"/>
    </location>
</feature>
<name>A0ABD5WF99_9EURY</name>
<sequence>MNYILGIRHGGESFNGMSENKKSPRRRDILRASAGASLLGITGLTASNATAQEETTTETSTEDEHDGFEVRILGEPAPFVDDVAARFELTFADAETAQEETRTETPTDDDGTIVIDMEDASNVIVAEATWTEGAKSGWHQHPGMSIVHMVEGEIEYTRADDCVSRTYAAGDAWIDPGAVHTADSETGARAYVMFLGIPEGEPATEPIAPEDVDC</sequence>
<dbReference type="Proteomes" id="UP001596407">
    <property type="component" value="Unassembled WGS sequence"/>
</dbReference>
<proteinExistence type="predicted"/>
<dbReference type="GeneID" id="79305782"/>
<feature type="region of interest" description="Disordered" evidence="1">
    <location>
        <begin position="45"/>
        <end position="65"/>
    </location>
</feature>
<dbReference type="Gene3D" id="2.60.120.10">
    <property type="entry name" value="Jelly Rolls"/>
    <property type="match status" value="1"/>
</dbReference>
<accession>A0ABD5WF99</accession>
<evidence type="ECO:0000313" key="3">
    <source>
        <dbReference type="EMBL" id="MFC7079174.1"/>
    </source>
</evidence>
<dbReference type="EMBL" id="JBHSZH010000002">
    <property type="protein sequence ID" value="MFC7079174.1"/>
    <property type="molecule type" value="Genomic_DNA"/>
</dbReference>
<dbReference type="RefSeq" id="WP_276282838.1">
    <property type="nucleotide sequence ID" value="NZ_CP119812.1"/>
</dbReference>
<gene>
    <name evidence="3" type="ORF">ACFQJ6_02505</name>
</gene>
<evidence type="ECO:0000313" key="4">
    <source>
        <dbReference type="Proteomes" id="UP001596407"/>
    </source>
</evidence>
<feature type="domain" description="Cupin type-2" evidence="2">
    <location>
        <begin position="130"/>
        <end position="190"/>
    </location>
</feature>
<organism evidence="3 4">
    <name type="scientific">Halorussus caseinilyticus</name>
    <dbReference type="NCBI Taxonomy" id="3034025"/>
    <lineage>
        <taxon>Archaea</taxon>
        <taxon>Methanobacteriati</taxon>
        <taxon>Methanobacteriota</taxon>
        <taxon>Stenosarchaea group</taxon>
        <taxon>Halobacteria</taxon>
        <taxon>Halobacteriales</taxon>
        <taxon>Haladaptataceae</taxon>
        <taxon>Halorussus</taxon>
    </lineage>
</organism>
<dbReference type="InterPro" id="IPR014710">
    <property type="entry name" value="RmlC-like_jellyroll"/>
</dbReference>